<dbReference type="GO" id="GO:0030288">
    <property type="term" value="C:outer membrane-bounded periplasmic space"/>
    <property type="evidence" value="ECO:0007669"/>
    <property type="project" value="TreeGrafter"/>
</dbReference>
<feature type="domain" description="Penicillin-binding protein transpeptidase" evidence="3">
    <location>
        <begin position="7"/>
        <end position="240"/>
    </location>
</feature>
<dbReference type="InterPro" id="IPR050396">
    <property type="entry name" value="Glycosyltr_51/Transpeptidase"/>
</dbReference>
<dbReference type="Pfam" id="PF00905">
    <property type="entry name" value="Transpeptidase"/>
    <property type="match status" value="1"/>
</dbReference>
<proteinExistence type="predicted"/>
<dbReference type="PANTHER" id="PTHR32282">
    <property type="entry name" value="BINDING PROTEIN TRANSPEPTIDASE, PUTATIVE-RELATED"/>
    <property type="match status" value="1"/>
</dbReference>
<dbReference type="SUPFAM" id="SSF56601">
    <property type="entry name" value="beta-lactamase/transpeptidase-like"/>
    <property type="match status" value="1"/>
</dbReference>
<reference evidence="4" key="1">
    <citation type="submission" date="2014-01" db="EMBL/GenBank/DDBJ databases">
        <authorList>
            <person name="Brown-Elliot B."/>
            <person name="Wallace R."/>
            <person name="Lenaerts A."/>
            <person name="Ordway D."/>
            <person name="DeGroote M.A."/>
            <person name="Parker T."/>
            <person name="Sizemore C."/>
            <person name="Tallon L.J."/>
            <person name="Sadzewicz L.K."/>
            <person name="Sengamalay N."/>
            <person name="Fraser C.M."/>
            <person name="Hine E."/>
            <person name="Shefchek K.A."/>
            <person name="Das S.P."/>
            <person name="Tettelin H."/>
        </authorList>
    </citation>
    <scope>NUCLEOTIDE SEQUENCE [LARGE SCALE GENOMIC DNA]</scope>
    <source>
        <strain evidence="4">4042</strain>
    </source>
</reference>
<name>X8EDJ3_MYCXE</name>
<dbReference type="PANTHER" id="PTHR32282:SF33">
    <property type="entry name" value="PEPTIDOGLYCAN GLYCOSYLTRANSFERASE"/>
    <property type="match status" value="1"/>
</dbReference>
<sequence length="351" mass="38223">MIKPGKKSHKVLAMASNRRYGLNTEAGETMRPQPFSLVGDGAGSIFKIFTTAAAMEMGMGINTQLEVPPRFQAKGMGSGGAKGCPKETWCVVNAGNYRSPMNVTDALATSPNTAFAKLISMVGVPRAVDMAVRLGLRSYADPGSARDYDPDSNESLADFIKRQNIGSFTLGPFELNALELSNVAATLASGGVWCPPNPIDKLVDRDGNEVAVNAEPCDQVVPEGLANTLANALSKDSQAGARRRVLPRRRLEPADVRQDRHHRSAPVVGLRRIHQPVRGRQLHLRRLQFTVGSVFLPAAALRQWGSLRRQRTGPHVVYRDEAHRHQIRRGETAPVDPHYVEGGPARGYPAW</sequence>
<organism evidence="4">
    <name type="scientific">Mycobacterium xenopi 4042</name>
    <dbReference type="NCBI Taxonomy" id="1299334"/>
    <lineage>
        <taxon>Bacteria</taxon>
        <taxon>Bacillati</taxon>
        <taxon>Actinomycetota</taxon>
        <taxon>Actinomycetes</taxon>
        <taxon>Mycobacteriales</taxon>
        <taxon>Mycobacteriaceae</taxon>
        <taxon>Mycobacterium</taxon>
    </lineage>
</organism>
<keyword evidence="2" id="KW-0808">Transferase</keyword>
<dbReference type="AlphaFoldDB" id="X8EDJ3"/>
<dbReference type="InterPro" id="IPR012338">
    <property type="entry name" value="Beta-lactam/transpept-like"/>
</dbReference>
<evidence type="ECO:0000259" key="3">
    <source>
        <dbReference type="Pfam" id="PF00905"/>
    </source>
</evidence>
<dbReference type="EMBL" id="JAOB01000004">
    <property type="protein sequence ID" value="EUA78654.1"/>
    <property type="molecule type" value="Genomic_DNA"/>
</dbReference>
<comment type="caution">
    <text evidence="4">The sequence shown here is derived from an EMBL/GenBank/DDBJ whole genome shotgun (WGS) entry which is preliminary data.</text>
</comment>
<gene>
    <name evidence="4" type="ORF">I553_2945</name>
</gene>
<keyword evidence="1" id="KW-0328">Glycosyltransferase</keyword>
<dbReference type="Gene3D" id="3.40.710.10">
    <property type="entry name" value="DD-peptidase/beta-lactamase superfamily"/>
    <property type="match status" value="1"/>
</dbReference>
<dbReference type="GO" id="GO:0008955">
    <property type="term" value="F:peptidoglycan glycosyltransferase activity"/>
    <property type="evidence" value="ECO:0007669"/>
    <property type="project" value="TreeGrafter"/>
</dbReference>
<evidence type="ECO:0000256" key="1">
    <source>
        <dbReference type="ARBA" id="ARBA00022676"/>
    </source>
</evidence>
<dbReference type="GO" id="GO:0009252">
    <property type="term" value="P:peptidoglycan biosynthetic process"/>
    <property type="evidence" value="ECO:0007669"/>
    <property type="project" value="TreeGrafter"/>
</dbReference>
<dbReference type="PATRIC" id="fig|1299334.3.peg.185"/>
<evidence type="ECO:0000256" key="2">
    <source>
        <dbReference type="ARBA" id="ARBA00022679"/>
    </source>
</evidence>
<protein>
    <submittedName>
        <fullName evidence="4">Penicillin binding transpeptidase domain protein</fullName>
    </submittedName>
</protein>
<dbReference type="InterPro" id="IPR001460">
    <property type="entry name" value="PCN-bd_Tpept"/>
</dbReference>
<evidence type="ECO:0000313" key="4">
    <source>
        <dbReference type="EMBL" id="EUA78654.1"/>
    </source>
</evidence>
<accession>X8EDJ3</accession>
<dbReference type="GO" id="GO:0008658">
    <property type="term" value="F:penicillin binding"/>
    <property type="evidence" value="ECO:0007669"/>
    <property type="project" value="InterPro"/>
</dbReference>